<dbReference type="GO" id="GO:0016787">
    <property type="term" value="F:hydrolase activity"/>
    <property type="evidence" value="ECO:0007669"/>
    <property type="project" value="InterPro"/>
</dbReference>
<sequence>MKRLPLFTLFAVLVCATPSLLNAGEKASLFNGKSLEGWTVRPDKAETEGHWWAEDGMIVGENPNEKGSVLWTTKDFKDYEIELDYRTPSDYYDTGVMLRGDGHQVQIGISGSLKKDMTGCVYAPKDKRGSYPGQTDKVTEFNKPSEWNHLRIVLEGKRIQTFVNGEPFVDYEGIAINDEGPIGLQLHSGHNMKLYFKNIEVRELNK</sequence>
<accession>F0SJJ4</accession>
<dbReference type="InterPro" id="IPR010496">
    <property type="entry name" value="AL/BT2_dom"/>
</dbReference>
<dbReference type="KEGG" id="pbs:Plabr_3209"/>
<proteinExistence type="predicted"/>
<dbReference type="eggNOG" id="COG1082">
    <property type="taxonomic scope" value="Bacteria"/>
</dbReference>
<dbReference type="Proteomes" id="UP000006860">
    <property type="component" value="Chromosome"/>
</dbReference>
<gene>
    <name evidence="3" type="ordered locus">Plabr_3209</name>
</gene>
<dbReference type="OrthoDB" id="279874at2"/>
<evidence type="ECO:0000313" key="3">
    <source>
        <dbReference type="EMBL" id="ADY60806.1"/>
    </source>
</evidence>
<name>F0SJJ4_RUBBR</name>
<feature type="chain" id="PRO_5003260570" description="3-keto-alpha-glucoside-1,2-lyase/3-keto-2-hydroxy-glucal hydratase domain-containing protein" evidence="1">
    <location>
        <begin position="24"/>
        <end position="206"/>
    </location>
</feature>
<dbReference type="EMBL" id="CP002546">
    <property type="protein sequence ID" value="ADY60806.1"/>
    <property type="molecule type" value="Genomic_DNA"/>
</dbReference>
<protein>
    <recommendedName>
        <fullName evidence="2">3-keto-alpha-glucoside-1,2-lyase/3-keto-2-hydroxy-glucal hydratase domain-containing protein</fullName>
    </recommendedName>
</protein>
<dbReference type="Pfam" id="PF06439">
    <property type="entry name" value="3keto-disac_hyd"/>
    <property type="match status" value="1"/>
</dbReference>
<keyword evidence="1" id="KW-0732">Signal</keyword>
<dbReference type="AlphaFoldDB" id="F0SJJ4"/>
<dbReference type="HOGENOM" id="CLU_073042_2_1_0"/>
<dbReference type="RefSeq" id="WP_013629527.1">
    <property type="nucleotide sequence ID" value="NC_015174.1"/>
</dbReference>
<evidence type="ECO:0000256" key="1">
    <source>
        <dbReference type="SAM" id="SignalP"/>
    </source>
</evidence>
<dbReference type="STRING" id="756272.Plabr_3209"/>
<organism evidence="3 4">
    <name type="scientific">Rubinisphaera brasiliensis (strain ATCC 49424 / DSM 5305 / JCM 21570 / IAM 15109 / NBRC 103401 / IFAM 1448)</name>
    <name type="common">Planctomyces brasiliensis</name>
    <dbReference type="NCBI Taxonomy" id="756272"/>
    <lineage>
        <taxon>Bacteria</taxon>
        <taxon>Pseudomonadati</taxon>
        <taxon>Planctomycetota</taxon>
        <taxon>Planctomycetia</taxon>
        <taxon>Planctomycetales</taxon>
        <taxon>Planctomycetaceae</taxon>
        <taxon>Rubinisphaera</taxon>
    </lineage>
</organism>
<reference evidence="4" key="1">
    <citation type="submission" date="2011-02" db="EMBL/GenBank/DDBJ databases">
        <title>The complete genome of Planctomyces brasiliensis DSM 5305.</title>
        <authorList>
            <person name="Lucas S."/>
            <person name="Copeland A."/>
            <person name="Lapidus A."/>
            <person name="Bruce D."/>
            <person name="Goodwin L."/>
            <person name="Pitluck S."/>
            <person name="Kyrpides N."/>
            <person name="Mavromatis K."/>
            <person name="Pagani I."/>
            <person name="Ivanova N."/>
            <person name="Ovchinnikova G."/>
            <person name="Lu M."/>
            <person name="Detter J.C."/>
            <person name="Han C."/>
            <person name="Land M."/>
            <person name="Hauser L."/>
            <person name="Markowitz V."/>
            <person name="Cheng J.-F."/>
            <person name="Hugenholtz P."/>
            <person name="Woyke T."/>
            <person name="Wu D."/>
            <person name="Tindall B."/>
            <person name="Pomrenke H.G."/>
            <person name="Brambilla E."/>
            <person name="Klenk H.-P."/>
            <person name="Eisen J.A."/>
        </authorList>
    </citation>
    <scope>NUCLEOTIDE SEQUENCE [LARGE SCALE GENOMIC DNA]</scope>
    <source>
        <strain evidence="4">ATCC 49424 / DSM 5305 / JCM 21570 / NBRC 103401 / IFAM 1448</strain>
    </source>
</reference>
<feature type="signal peptide" evidence="1">
    <location>
        <begin position="1"/>
        <end position="23"/>
    </location>
</feature>
<evidence type="ECO:0000313" key="4">
    <source>
        <dbReference type="Proteomes" id="UP000006860"/>
    </source>
</evidence>
<dbReference type="Gene3D" id="2.60.120.560">
    <property type="entry name" value="Exo-inulinase, domain 1"/>
    <property type="match status" value="1"/>
</dbReference>
<evidence type="ECO:0000259" key="2">
    <source>
        <dbReference type="Pfam" id="PF06439"/>
    </source>
</evidence>
<feature type="domain" description="3-keto-alpha-glucoside-1,2-lyase/3-keto-2-hydroxy-glucal hydratase" evidence="2">
    <location>
        <begin position="27"/>
        <end position="202"/>
    </location>
</feature>
<keyword evidence="4" id="KW-1185">Reference proteome</keyword>